<reference evidence="4 5" key="1">
    <citation type="journal article" date="2018" name="MBio">
        <title>Comparative Genomics Reveals the Core Gene Toolbox for the Fungus-Insect Symbiosis.</title>
        <authorList>
            <person name="Wang Y."/>
            <person name="Stata M."/>
            <person name="Wang W."/>
            <person name="Stajich J.E."/>
            <person name="White M.M."/>
            <person name="Moncalvo J.M."/>
        </authorList>
    </citation>
    <scope>NUCLEOTIDE SEQUENCE [LARGE SCALE GENOMIC DNA]</scope>
    <source>
        <strain evidence="4 5">AUS-77-4</strain>
    </source>
</reference>
<dbReference type="InterPro" id="IPR036770">
    <property type="entry name" value="Ankyrin_rpt-contain_sf"/>
</dbReference>
<organism evidence="4 5">
    <name type="scientific">Furculomyces boomerangus</name>
    <dbReference type="NCBI Taxonomy" id="61424"/>
    <lineage>
        <taxon>Eukaryota</taxon>
        <taxon>Fungi</taxon>
        <taxon>Fungi incertae sedis</taxon>
        <taxon>Zoopagomycota</taxon>
        <taxon>Kickxellomycotina</taxon>
        <taxon>Harpellomycetes</taxon>
        <taxon>Harpellales</taxon>
        <taxon>Harpellaceae</taxon>
        <taxon>Furculomyces</taxon>
    </lineage>
</organism>
<keyword evidence="5" id="KW-1185">Reference proteome</keyword>
<dbReference type="PANTHER" id="PTHR24123">
    <property type="entry name" value="ANKYRIN REPEAT-CONTAINING"/>
    <property type="match status" value="1"/>
</dbReference>
<dbReference type="Gene3D" id="1.25.40.20">
    <property type="entry name" value="Ankyrin repeat-containing domain"/>
    <property type="match status" value="2"/>
</dbReference>
<proteinExistence type="predicted"/>
<keyword evidence="1" id="KW-0677">Repeat</keyword>
<evidence type="ECO:0000256" key="3">
    <source>
        <dbReference type="PROSITE-ProRule" id="PRU00023"/>
    </source>
</evidence>
<accession>A0A2T9Z1B5</accession>
<dbReference type="STRING" id="61424.A0A2T9Z1B5"/>
<dbReference type="AlphaFoldDB" id="A0A2T9Z1B5"/>
<name>A0A2T9Z1B5_9FUNG</name>
<feature type="repeat" description="ANK" evidence="3">
    <location>
        <begin position="149"/>
        <end position="181"/>
    </location>
</feature>
<dbReference type="EMBL" id="MBFT01000082">
    <property type="protein sequence ID" value="PVU98371.1"/>
    <property type="molecule type" value="Genomic_DNA"/>
</dbReference>
<dbReference type="InterPro" id="IPR002110">
    <property type="entry name" value="Ankyrin_rpt"/>
</dbReference>
<dbReference type="Proteomes" id="UP000245699">
    <property type="component" value="Unassembled WGS sequence"/>
</dbReference>
<dbReference type="SUPFAM" id="SSF48403">
    <property type="entry name" value="Ankyrin repeat"/>
    <property type="match status" value="2"/>
</dbReference>
<evidence type="ECO:0000256" key="2">
    <source>
        <dbReference type="ARBA" id="ARBA00023043"/>
    </source>
</evidence>
<evidence type="ECO:0000256" key="1">
    <source>
        <dbReference type="ARBA" id="ARBA00022737"/>
    </source>
</evidence>
<dbReference type="OrthoDB" id="20872at2759"/>
<dbReference type="PANTHER" id="PTHR24123:SF142">
    <property type="entry name" value="ANKYRIN"/>
    <property type="match status" value="1"/>
</dbReference>
<dbReference type="InterPro" id="IPR051165">
    <property type="entry name" value="Multifunctional_ANK_Repeat"/>
</dbReference>
<evidence type="ECO:0000313" key="5">
    <source>
        <dbReference type="Proteomes" id="UP000245699"/>
    </source>
</evidence>
<protein>
    <submittedName>
        <fullName evidence="4">Uncharacterized protein</fullName>
    </submittedName>
</protein>
<gene>
    <name evidence="4" type="ORF">BB559_001627</name>
</gene>
<sequence length="402" mass="46487">MEHDENLSLDEAFLSVYSCCMKTEVVRLFLEYKFEIIKPHGKRMLEYAIKYKKLDLAGVLAEFDIIDTKNKSLFNDALSIGCTSVVEKYLQNEAFISKNLNDEFINLCYENQIDFVSTFLKYKASSKKIKKRMKVDSSDLKFSPYANIKNGKPLEIATEKENIEMINILLEYGAKPKPSNELFFLYSIKHKNINAINSYLEVLDLINQAHRDIVGEGLFQAVRYRHFDIYDSLITFLSEEPFTKKKRTGQNKEIGDRKSKSKENWISENVKNIPQNLKNNILQQTCNLGNVEYAKKAIEIGADINGIEFKVLFREYILDRIEVVDFLIGNGIDRQRIEEYEFIKACTEGDYDKVKKMISKGIDLNIYDGMILKQAGKSSNIKLVNFLLNKGAKPEKIVWNTK</sequence>
<dbReference type="PROSITE" id="PS50088">
    <property type="entry name" value="ANK_REPEAT"/>
    <property type="match status" value="1"/>
</dbReference>
<keyword evidence="2 3" id="KW-0040">ANK repeat</keyword>
<evidence type="ECO:0000313" key="4">
    <source>
        <dbReference type="EMBL" id="PVU98371.1"/>
    </source>
</evidence>
<comment type="caution">
    <text evidence="4">The sequence shown here is derived from an EMBL/GenBank/DDBJ whole genome shotgun (WGS) entry which is preliminary data.</text>
</comment>